<dbReference type="STRING" id="29172.A0A0D8XSB6"/>
<dbReference type="EMBL" id="KN716418">
    <property type="protein sequence ID" value="KJH45256.1"/>
    <property type="molecule type" value="Genomic_DNA"/>
</dbReference>
<comment type="pathway">
    <text evidence="2">Lipid metabolism; fatty acid biosynthesis.</text>
</comment>
<comment type="catalytic activity">
    <reaction evidence="11">
        <text>a very-long-chain acyl-CoA + malonyl-CoA + H(+) = a very-long-chain 3-oxoacyl-CoA + CO2 + CoA</text>
        <dbReference type="Rhea" id="RHEA:32727"/>
        <dbReference type="ChEBI" id="CHEBI:15378"/>
        <dbReference type="ChEBI" id="CHEBI:16526"/>
        <dbReference type="ChEBI" id="CHEBI:57287"/>
        <dbReference type="ChEBI" id="CHEBI:57384"/>
        <dbReference type="ChEBI" id="CHEBI:90725"/>
        <dbReference type="ChEBI" id="CHEBI:90736"/>
        <dbReference type="EC" id="2.3.1.199"/>
    </reaction>
</comment>
<keyword evidence="3 11" id="KW-0444">Lipid biosynthesis</keyword>
<evidence type="ECO:0000256" key="5">
    <source>
        <dbReference type="ARBA" id="ARBA00022692"/>
    </source>
</evidence>
<evidence type="ECO:0000256" key="2">
    <source>
        <dbReference type="ARBA" id="ARBA00005194"/>
    </source>
</evidence>
<evidence type="ECO:0000313" key="13">
    <source>
        <dbReference type="Proteomes" id="UP000053766"/>
    </source>
</evidence>
<dbReference type="GO" id="GO:0030148">
    <property type="term" value="P:sphingolipid biosynthetic process"/>
    <property type="evidence" value="ECO:0007669"/>
    <property type="project" value="TreeGrafter"/>
</dbReference>
<dbReference type="Pfam" id="PF01151">
    <property type="entry name" value="ELO"/>
    <property type="match status" value="1"/>
</dbReference>
<organism evidence="12 13">
    <name type="scientific">Dictyocaulus viviparus</name>
    <name type="common">Bovine lungworm</name>
    <dbReference type="NCBI Taxonomy" id="29172"/>
    <lineage>
        <taxon>Eukaryota</taxon>
        <taxon>Metazoa</taxon>
        <taxon>Ecdysozoa</taxon>
        <taxon>Nematoda</taxon>
        <taxon>Chromadorea</taxon>
        <taxon>Rhabditida</taxon>
        <taxon>Rhabditina</taxon>
        <taxon>Rhabditomorpha</taxon>
        <taxon>Strongyloidea</taxon>
        <taxon>Metastrongylidae</taxon>
        <taxon>Dictyocaulus</taxon>
    </lineage>
</organism>
<dbReference type="UniPathway" id="UPA00094"/>
<comment type="caution">
    <text evidence="11">Lacks conserved residue(s) required for the propagation of feature annotation.</text>
</comment>
<dbReference type="PANTHER" id="PTHR11157">
    <property type="entry name" value="FATTY ACID ACYL TRANSFERASE-RELATED"/>
    <property type="match status" value="1"/>
</dbReference>
<dbReference type="GO" id="GO:0019367">
    <property type="term" value="P:fatty acid elongation, saturated fatty acid"/>
    <property type="evidence" value="ECO:0007669"/>
    <property type="project" value="TreeGrafter"/>
</dbReference>
<sequence length="134" mass="15240">MRQITKTELKMNILFRSVSVELTAAGRWFILMNYFVHSVMYTYYMVVSTGLKLPKQLSMSVTALQTAQMLIGVMISVCVLFLKISGVVCQQSFDNLAMCFAIYASFLILFSKFFKTAYLVKKDKIANKSTVKVD</sequence>
<evidence type="ECO:0000256" key="6">
    <source>
        <dbReference type="ARBA" id="ARBA00022832"/>
    </source>
</evidence>
<dbReference type="GO" id="GO:0009922">
    <property type="term" value="F:fatty acid elongase activity"/>
    <property type="evidence" value="ECO:0007669"/>
    <property type="project" value="UniProtKB-EC"/>
</dbReference>
<feature type="transmembrane region" description="Helical" evidence="11">
    <location>
        <begin position="64"/>
        <end position="84"/>
    </location>
</feature>
<feature type="transmembrane region" description="Helical" evidence="11">
    <location>
        <begin position="20"/>
        <end position="44"/>
    </location>
</feature>
<dbReference type="GO" id="GO:0005789">
    <property type="term" value="C:endoplasmic reticulum membrane"/>
    <property type="evidence" value="ECO:0007669"/>
    <property type="project" value="TreeGrafter"/>
</dbReference>
<keyword evidence="7 11" id="KW-1133">Transmembrane helix</keyword>
<dbReference type="GO" id="GO:0034625">
    <property type="term" value="P:fatty acid elongation, monounsaturated fatty acid"/>
    <property type="evidence" value="ECO:0007669"/>
    <property type="project" value="TreeGrafter"/>
</dbReference>
<keyword evidence="5 11" id="KW-0812">Transmembrane</keyword>
<evidence type="ECO:0000256" key="9">
    <source>
        <dbReference type="ARBA" id="ARBA00023136"/>
    </source>
</evidence>
<keyword evidence="4 11" id="KW-0808">Transferase</keyword>
<reference evidence="12 13" key="1">
    <citation type="submission" date="2013-11" db="EMBL/GenBank/DDBJ databases">
        <title>Draft genome of the bovine lungworm Dictyocaulus viviparus.</title>
        <authorList>
            <person name="Mitreva M."/>
        </authorList>
    </citation>
    <scope>NUCLEOTIDE SEQUENCE [LARGE SCALE GENOMIC DNA]</scope>
    <source>
        <strain evidence="12 13">HannoverDv2000</strain>
    </source>
</reference>
<dbReference type="PANTHER" id="PTHR11157:SF5">
    <property type="entry name" value="ELONGATION OF VERY LONG CHAIN FATTY ACIDS PROTEIN"/>
    <property type="match status" value="1"/>
</dbReference>
<feature type="transmembrane region" description="Helical" evidence="11">
    <location>
        <begin position="96"/>
        <end position="114"/>
    </location>
</feature>
<keyword evidence="8 11" id="KW-0443">Lipid metabolism</keyword>
<keyword evidence="10 11" id="KW-0275">Fatty acid biosynthesis</keyword>
<name>A0A0D8XSB6_DICVI</name>
<accession>A0A0D8XSB6</accession>
<comment type="similarity">
    <text evidence="11">Belongs to the ELO family.</text>
</comment>
<evidence type="ECO:0000256" key="10">
    <source>
        <dbReference type="ARBA" id="ARBA00023160"/>
    </source>
</evidence>
<keyword evidence="9 11" id="KW-0472">Membrane</keyword>
<dbReference type="GO" id="GO:0034626">
    <property type="term" value="P:fatty acid elongation, polyunsaturated fatty acid"/>
    <property type="evidence" value="ECO:0007669"/>
    <property type="project" value="TreeGrafter"/>
</dbReference>
<proteinExistence type="inferred from homology"/>
<comment type="subcellular location">
    <subcellularLocation>
        <location evidence="1">Membrane</location>
        <topology evidence="1">Multi-pass membrane protein</topology>
    </subcellularLocation>
</comment>
<dbReference type="AlphaFoldDB" id="A0A0D8XSB6"/>
<evidence type="ECO:0000256" key="8">
    <source>
        <dbReference type="ARBA" id="ARBA00023098"/>
    </source>
</evidence>
<evidence type="ECO:0000256" key="1">
    <source>
        <dbReference type="ARBA" id="ARBA00004141"/>
    </source>
</evidence>
<evidence type="ECO:0000256" key="3">
    <source>
        <dbReference type="ARBA" id="ARBA00022516"/>
    </source>
</evidence>
<dbReference type="OrthoDB" id="10259681at2759"/>
<dbReference type="EC" id="2.3.1.199" evidence="11"/>
<gene>
    <name evidence="12" type="ORF">DICVIV_08710</name>
</gene>
<protein>
    <recommendedName>
        <fullName evidence="11">Elongation of very long chain fatty acids protein</fullName>
        <ecNumber evidence="11">2.3.1.199</ecNumber>
    </recommendedName>
    <alternativeName>
        <fullName evidence="11">Very-long-chain 3-oxoacyl-CoA synthase</fullName>
    </alternativeName>
</protein>
<evidence type="ECO:0000313" key="12">
    <source>
        <dbReference type="EMBL" id="KJH45256.1"/>
    </source>
</evidence>
<dbReference type="GO" id="GO:0042761">
    <property type="term" value="P:very long-chain fatty acid biosynthetic process"/>
    <property type="evidence" value="ECO:0007669"/>
    <property type="project" value="TreeGrafter"/>
</dbReference>
<dbReference type="InterPro" id="IPR002076">
    <property type="entry name" value="ELO_fam"/>
</dbReference>
<reference evidence="13" key="2">
    <citation type="journal article" date="2016" name="Sci. Rep.">
        <title>Dictyocaulus viviparus genome, variome and transcriptome elucidate lungworm biology and support future intervention.</title>
        <authorList>
            <person name="McNulty S.N."/>
            <person name="Strube C."/>
            <person name="Rosa B.A."/>
            <person name="Martin J.C."/>
            <person name="Tyagi R."/>
            <person name="Choi Y.J."/>
            <person name="Wang Q."/>
            <person name="Hallsworth Pepin K."/>
            <person name="Zhang X."/>
            <person name="Ozersky P."/>
            <person name="Wilson R.K."/>
            <person name="Sternberg P.W."/>
            <person name="Gasser R.B."/>
            <person name="Mitreva M."/>
        </authorList>
    </citation>
    <scope>NUCLEOTIDE SEQUENCE [LARGE SCALE GENOMIC DNA]</scope>
    <source>
        <strain evidence="13">HannoverDv2000</strain>
    </source>
</reference>
<dbReference type="Proteomes" id="UP000053766">
    <property type="component" value="Unassembled WGS sequence"/>
</dbReference>
<evidence type="ECO:0000256" key="11">
    <source>
        <dbReference type="RuleBase" id="RU361115"/>
    </source>
</evidence>
<keyword evidence="6 11" id="KW-0276">Fatty acid metabolism</keyword>
<keyword evidence="13" id="KW-1185">Reference proteome</keyword>
<evidence type="ECO:0000256" key="7">
    <source>
        <dbReference type="ARBA" id="ARBA00022989"/>
    </source>
</evidence>
<evidence type="ECO:0000256" key="4">
    <source>
        <dbReference type="ARBA" id="ARBA00022679"/>
    </source>
</evidence>